<gene>
    <name evidence="13" type="ORF">LTR16_007263</name>
</gene>
<dbReference type="Pfam" id="PF09531">
    <property type="entry name" value="Ndc1_Nup"/>
    <property type="match status" value="1"/>
</dbReference>
<feature type="non-terminal residue" evidence="13">
    <location>
        <position position="226"/>
    </location>
</feature>
<keyword evidence="9" id="KW-0811">Translocation</keyword>
<evidence type="ECO:0000313" key="14">
    <source>
        <dbReference type="Proteomes" id="UP001357485"/>
    </source>
</evidence>
<keyword evidence="14" id="KW-1185">Reference proteome</keyword>
<evidence type="ECO:0000256" key="3">
    <source>
        <dbReference type="ARBA" id="ARBA00005760"/>
    </source>
</evidence>
<evidence type="ECO:0000256" key="8">
    <source>
        <dbReference type="ARBA" id="ARBA00022989"/>
    </source>
</evidence>
<evidence type="ECO:0000256" key="4">
    <source>
        <dbReference type="ARBA" id="ARBA00022448"/>
    </source>
</evidence>
<keyword evidence="12" id="KW-0539">Nucleus</keyword>
<reference evidence="13 14" key="1">
    <citation type="submission" date="2023-08" db="EMBL/GenBank/DDBJ databases">
        <title>Black Yeasts Isolated from many extreme environments.</title>
        <authorList>
            <person name="Coleine C."/>
            <person name="Stajich J.E."/>
            <person name="Selbmann L."/>
        </authorList>
    </citation>
    <scope>NUCLEOTIDE SEQUENCE [LARGE SCALE GENOMIC DNA]</scope>
    <source>
        <strain evidence="13 14">CCFEE 536</strain>
    </source>
</reference>
<proteinExistence type="inferred from homology"/>
<sequence length="226" mass="24728">MHLYRDYDRLVLPTTSLKTAAASKEAPQIAPPLAQIQKRFFNILLDSGLQGSVTTIFGGCTYYLLLRGTVWSWTYAVSKYFTSIPRASGPTGVSDLGDMVLRVAVEGVVLTVLWEVSNAAFAANVAQEPLKKGQPLTADSKDPNGSLIAGLKAKKEVPRNFAFWELLLIAQRFDLRRNSLFQDIDRKGGPAWTQILAVSLSEVQGITKRISECQQPPSSAAASQQQ</sequence>
<dbReference type="PANTHER" id="PTHR13269">
    <property type="entry name" value="NUCLEOPORIN NDC1"/>
    <property type="match status" value="1"/>
</dbReference>
<evidence type="ECO:0000313" key="13">
    <source>
        <dbReference type="EMBL" id="KAK5279982.1"/>
    </source>
</evidence>
<keyword evidence="7" id="KW-0653">Protein transport</keyword>
<evidence type="ECO:0000256" key="12">
    <source>
        <dbReference type="ARBA" id="ARBA00023242"/>
    </source>
</evidence>
<evidence type="ECO:0000256" key="7">
    <source>
        <dbReference type="ARBA" id="ARBA00022927"/>
    </source>
</evidence>
<name>A0ABR0M447_9PEZI</name>
<keyword evidence="11" id="KW-0472">Membrane</keyword>
<evidence type="ECO:0000256" key="1">
    <source>
        <dbReference type="ARBA" id="ARBA00004232"/>
    </source>
</evidence>
<comment type="caution">
    <text evidence="13">The sequence shown here is derived from an EMBL/GenBank/DDBJ whole genome shotgun (WGS) entry which is preliminary data.</text>
</comment>
<comment type="subcellular location">
    <subcellularLocation>
        <location evidence="1">Nucleus membrane</location>
        <topology evidence="1">Multi-pass membrane protein</topology>
    </subcellularLocation>
    <subcellularLocation>
        <location evidence="2">Nucleus</location>
        <location evidence="2">Nuclear pore complex</location>
    </subcellularLocation>
</comment>
<dbReference type="PANTHER" id="PTHR13269:SF6">
    <property type="entry name" value="NUCLEOPORIN NDC1"/>
    <property type="match status" value="1"/>
</dbReference>
<keyword evidence="10" id="KW-0906">Nuclear pore complex</keyword>
<protein>
    <submittedName>
        <fullName evidence="13">Uncharacterized protein</fullName>
    </submittedName>
</protein>
<dbReference type="InterPro" id="IPR019049">
    <property type="entry name" value="Nucleoporin_prot_Ndc1/Nup"/>
</dbReference>
<evidence type="ECO:0000256" key="10">
    <source>
        <dbReference type="ARBA" id="ARBA00023132"/>
    </source>
</evidence>
<organism evidence="13 14">
    <name type="scientific">Cryomyces antarcticus</name>
    <dbReference type="NCBI Taxonomy" id="329879"/>
    <lineage>
        <taxon>Eukaryota</taxon>
        <taxon>Fungi</taxon>
        <taxon>Dikarya</taxon>
        <taxon>Ascomycota</taxon>
        <taxon>Pezizomycotina</taxon>
        <taxon>Dothideomycetes</taxon>
        <taxon>Dothideomycetes incertae sedis</taxon>
        <taxon>Cryomyces</taxon>
    </lineage>
</organism>
<comment type="similarity">
    <text evidence="3">Belongs to the NDC1 family.</text>
</comment>
<evidence type="ECO:0000256" key="9">
    <source>
        <dbReference type="ARBA" id="ARBA00023010"/>
    </source>
</evidence>
<evidence type="ECO:0000256" key="5">
    <source>
        <dbReference type="ARBA" id="ARBA00022692"/>
    </source>
</evidence>
<evidence type="ECO:0000256" key="6">
    <source>
        <dbReference type="ARBA" id="ARBA00022816"/>
    </source>
</evidence>
<evidence type="ECO:0000256" key="11">
    <source>
        <dbReference type="ARBA" id="ARBA00023136"/>
    </source>
</evidence>
<dbReference type="EMBL" id="JAVRRA010001518">
    <property type="protein sequence ID" value="KAK5279982.1"/>
    <property type="molecule type" value="Genomic_DNA"/>
</dbReference>
<accession>A0ABR0M447</accession>
<dbReference type="Proteomes" id="UP001357485">
    <property type="component" value="Unassembled WGS sequence"/>
</dbReference>
<keyword evidence="8" id="KW-1133">Transmembrane helix</keyword>
<keyword evidence="4" id="KW-0813">Transport</keyword>
<evidence type="ECO:0000256" key="2">
    <source>
        <dbReference type="ARBA" id="ARBA00004567"/>
    </source>
</evidence>
<keyword evidence="6" id="KW-0509">mRNA transport</keyword>
<keyword evidence="5" id="KW-0812">Transmembrane</keyword>